<name>A0A0F9C5J8_9ZZZZ</name>
<accession>A0A0F9C5J8</accession>
<reference evidence="1" key="1">
    <citation type="journal article" date="2015" name="Nature">
        <title>Complex archaea that bridge the gap between prokaryotes and eukaryotes.</title>
        <authorList>
            <person name="Spang A."/>
            <person name="Saw J.H."/>
            <person name="Jorgensen S.L."/>
            <person name="Zaremba-Niedzwiedzka K."/>
            <person name="Martijn J."/>
            <person name="Lind A.E."/>
            <person name="van Eijk R."/>
            <person name="Schleper C."/>
            <person name="Guy L."/>
            <person name="Ettema T.J."/>
        </authorList>
    </citation>
    <scope>NUCLEOTIDE SEQUENCE</scope>
</reference>
<proteinExistence type="predicted"/>
<sequence length="89" mass="9792">MTPSELIHQETLGGPGLSGYAYYADIYCITCGESIYREIATTIAPALDGVDDIMFSDSETVPQPIFFGEHEIKQHYADCGEFMYGGNLD</sequence>
<organism evidence="1">
    <name type="scientific">marine sediment metagenome</name>
    <dbReference type="NCBI Taxonomy" id="412755"/>
    <lineage>
        <taxon>unclassified sequences</taxon>
        <taxon>metagenomes</taxon>
        <taxon>ecological metagenomes</taxon>
    </lineage>
</organism>
<evidence type="ECO:0000313" key="1">
    <source>
        <dbReference type="EMBL" id="KKK97754.1"/>
    </source>
</evidence>
<gene>
    <name evidence="1" type="ORF">LCGC14_2649610</name>
</gene>
<dbReference type="EMBL" id="LAZR01045910">
    <property type="protein sequence ID" value="KKK97754.1"/>
    <property type="molecule type" value="Genomic_DNA"/>
</dbReference>
<protein>
    <submittedName>
        <fullName evidence="1">Uncharacterized protein</fullName>
    </submittedName>
</protein>
<dbReference type="AlphaFoldDB" id="A0A0F9C5J8"/>
<comment type="caution">
    <text evidence="1">The sequence shown here is derived from an EMBL/GenBank/DDBJ whole genome shotgun (WGS) entry which is preliminary data.</text>
</comment>